<feature type="domain" description="KIB1-4 beta-propeller" evidence="1">
    <location>
        <begin position="51"/>
        <end position="109"/>
    </location>
</feature>
<proteinExistence type="predicted"/>
<sequence length="179" mass="20912">MADWAGLTNDRLVEIAKRVKVIEDFIIFDCVCNSWRTASIKDNFDMIIENFYSLSKGKILRRLYLPEAKGRDCFPSDKMGWFFTQSLEVGEEVLLLNPFSVTKIQLPNQFVLIEDLDRGVHNWIGSGFSNIKPNHLCKKFKFINQTKLIKFRFFRVFQPWVTSGFSNTKSNHCVEFLNL</sequence>
<dbReference type="AlphaFoldDB" id="A0AAV9LZ51"/>
<dbReference type="Pfam" id="PF03478">
    <property type="entry name" value="Beta-prop_KIB1-4"/>
    <property type="match status" value="1"/>
</dbReference>
<evidence type="ECO:0000313" key="2">
    <source>
        <dbReference type="EMBL" id="KAK4731004.1"/>
    </source>
</evidence>
<dbReference type="InterPro" id="IPR005174">
    <property type="entry name" value="KIB1-4_b-propeller"/>
</dbReference>
<keyword evidence="3" id="KW-1185">Reference proteome</keyword>
<accession>A0AAV9LZ51</accession>
<dbReference type="Proteomes" id="UP001311915">
    <property type="component" value="Unassembled WGS sequence"/>
</dbReference>
<evidence type="ECO:0000313" key="3">
    <source>
        <dbReference type="Proteomes" id="UP001311915"/>
    </source>
</evidence>
<dbReference type="PANTHER" id="PTHR44259">
    <property type="entry name" value="OS07G0183000 PROTEIN-RELATED"/>
    <property type="match status" value="1"/>
</dbReference>
<dbReference type="InterPro" id="IPR050942">
    <property type="entry name" value="F-box_BR-signaling"/>
</dbReference>
<gene>
    <name evidence="2" type="ORF">R3W88_023992</name>
</gene>
<dbReference type="PANTHER" id="PTHR44259:SF52">
    <property type="entry name" value="UBIQUITIN-PROTEIN LIGASE"/>
    <property type="match status" value="1"/>
</dbReference>
<dbReference type="EMBL" id="JAWPEI010000003">
    <property type="protein sequence ID" value="KAK4731004.1"/>
    <property type="molecule type" value="Genomic_DNA"/>
</dbReference>
<reference evidence="2 3" key="1">
    <citation type="submission" date="2023-10" db="EMBL/GenBank/DDBJ databases">
        <title>Genome-Wide Identification Analysis in wild type Solanum Pinnatisectum Reveals Some Genes Defensing Phytophthora Infestans.</title>
        <authorList>
            <person name="Sun C."/>
        </authorList>
    </citation>
    <scope>NUCLEOTIDE SEQUENCE [LARGE SCALE GENOMIC DNA]</scope>
    <source>
        <strain evidence="2">LQN</strain>
        <tissue evidence="2">Leaf</tissue>
    </source>
</reference>
<name>A0AAV9LZ51_9SOLN</name>
<protein>
    <recommendedName>
        <fullName evidence="1">KIB1-4 beta-propeller domain-containing protein</fullName>
    </recommendedName>
</protein>
<evidence type="ECO:0000259" key="1">
    <source>
        <dbReference type="Pfam" id="PF03478"/>
    </source>
</evidence>
<organism evidence="2 3">
    <name type="scientific">Solanum pinnatisectum</name>
    <name type="common">tansyleaf nightshade</name>
    <dbReference type="NCBI Taxonomy" id="50273"/>
    <lineage>
        <taxon>Eukaryota</taxon>
        <taxon>Viridiplantae</taxon>
        <taxon>Streptophyta</taxon>
        <taxon>Embryophyta</taxon>
        <taxon>Tracheophyta</taxon>
        <taxon>Spermatophyta</taxon>
        <taxon>Magnoliopsida</taxon>
        <taxon>eudicotyledons</taxon>
        <taxon>Gunneridae</taxon>
        <taxon>Pentapetalae</taxon>
        <taxon>asterids</taxon>
        <taxon>lamiids</taxon>
        <taxon>Solanales</taxon>
        <taxon>Solanaceae</taxon>
        <taxon>Solanoideae</taxon>
        <taxon>Solaneae</taxon>
        <taxon>Solanum</taxon>
    </lineage>
</organism>
<comment type="caution">
    <text evidence="2">The sequence shown here is derived from an EMBL/GenBank/DDBJ whole genome shotgun (WGS) entry which is preliminary data.</text>
</comment>